<keyword evidence="3" id="KW-1003">Cell membrane</keyword>
<keyword evidence="4 7" id="KW-0812">Transmembrane</keyword>
<dbReference type="PANTHER" id="PTHR43723">
    <property type="entry name" value="COBALT TRANSPORT PROTEIN CBIQ"/>
    <property type="match status" value="1"/>
</dbReference>
<accession>A0A6I2L1M7</accession>
<evidence type="ECO:0000256" key="3">
    <source>
        <dbReference type="ARBA" id="ARBA00022475"/>
    </source>
</evidence>
<evidence type="ECO:0000313" key="8">
    <source>
        <dbReference type="EMBL" id="MRW90406.1"/>
    </source>
</evidence>
<dbReference type="EMBL" id="WKJK01000004">
    <property type="protein sequence ID" value="MRW90406.1"/>
    <property type="molecule type" value="Genomic_DNA"/>
</dbReference>
<comment type="caution">
    <text evidence="8">The sequence shown here is derived from an EMBL/GenBank/DDBJ whole genome shotgun (WGS) entry which is preliminary data.</text>
</comment>
<feature type="transmembrane region" description="Helical" evidence="7">
    <location>
        <begin position="113"/>
        <end position="136"/>
    </location>
</feature>
<evidence type="ECO:0000313" key="9">
    <source>
        <dbReference type="Proteomes" id="UP000433309"/>
    </source>
</evidence>
<evidence type="ECO:0000256" key="7">
    <source>
        <dbReference type="SAM" id="Phobius"/>
    </source>
</evidence>
<dbReference type="CDD" id="cd16914">
    <property type="entry name" value="EcfT"/>
    <property type="match status" value="1"/>
</dbReference>
<dbReference type="InterPro" id="IPR012809">
    <property type="entry name" value="ECF_CbiQ"/>
</dbReference>
<evidence type="ECO:0000256" key="4">
    <source>
        <dbReference type="ARBA" id="ARBA00022692"/>
    </source>
</evidence>
<gene>
    <name evidence="8" type="primary">cbiQ</name>
    <name evidence="8" type="ORF">GJ699_10460</name>
</gene>
<comment type="similarity">
    <text evidence="2">Belongs to the CbiQ family.</text>
</comment>
<dbReference type="PANTHER" id="PTHR43723:SF1">
    <property type="entry name" value="COBALT TRANSPORT PROTEIN CBIQ"/>
    <property type="match status" value="1"/>
</dbReference>
<evidence type="ECO:0000256" key="1">
    <source>
        <dbReference type="ARBA" id="ARBA00004651"/>
    </source>
</evidence>
<reference evidence="8 9" key="1">
    <citation type="submission" date="2019-11" db="EMBL/GenBank/DDBJ databases">
        <title>Novel species isolated from a subtropical stream in China.</title>
        <authorList>
            <person name="Lu H."/>
        </authorList>
    </citation>
    <scope>NUCLEOTIDE SEQUENCE [LARGE SCALE GENOMIC DNA]</scope>
    <source>
        <strain evidence="8 9">FT80W</strain>
    </source>
</reference>
<evidence type="ECO:0000256" key="2">
    <source>
        <dbReference type="ARBA" id="ARBA00008564"/>
    </source>
</evidence>
<dbReference type="AlphaFoldDB" id="A0A6I2L1M7"/>
<evidence type="ECO:0000256" key="5">
    <source>
        <dbReference type="ARBA" id="ARBA00022989"/>
    </source>
</evidence>
<dbReference type="InterPro" id="IPR003339">
    <property type="entry name" value="ABC/ECF_trnsptr_transmembrane"/>
</dbReference>
<dbReference type="InterPro" id="IPR052770">
    <property type="entry name" value="Cobalt_transport_CbiQ"/>
</dbReference>
<organism evidence="8 9">
    <name type="scientific">Duganella guangzhouensis</name>
    <dbReference type="NCBI Taxonomy" id="2666084"/>
    <lineage>
        <taxon>Bacteria</taxon>
        <taxon>Pseudomonadati</taxon>
        <taxon>Pseudomonadota</taxon>
        <taxon>Betaproteobacteria</taxon>
        <taxon>Burkholderiales</taxon>
        <taxon>Oxalobacteraceae</taxon>
        <taxon>Telluria group</taxon>
        <taxon>Duganella</taxon>
    </lineage>
</organism>
<dbReference type="Proteomes" id="UP000433309">
    <property type="component" value="Unassembled WGS sequence"/>
</dbReference>
<dbReference type="GO" id="GO:0006824">
    <property type="term" value="P:cobalt ion transport"/>
    <property type="evidence" value="ECO:0007669"/>
    <property type="project" value="InterPro"/>
</dbReference>
<keyword evidence="5 7" id="KW-1133">Transmembrane helix</keyword>
<dbReference type="Pfam" id="PF02361">
    <property type="entry name" value="CbiQ"/>
    <property type="match status" value="1"/>
</dbReference>
<feature type="transmembrane region" description="Helical" evidence="7">
    <location>
        <begin position="31"/>
        <end position="64"/>
    </location>
</feature>
<keyword evidence="6 7" id="KW-0472">Membrane</keyword>
<comment type="subcellular location">
    <subcellularLocation>
        <location evidence="1">Cell membrane</location>
        <topology evidence="1">Multi-pass membrane protein</topology>
    </subcellularLocation>
</comment>
<protein>
    <submittedName>
        <fullName evidence="8">Cobalt ECF transporter T component CbiQ</fullName>
    </submittedName>
</protein>
<proteinExistence type="inferred from homology"/>
<keyword evidence="9" id="KW-1185">Reference proteome</keyword>
<dbReference type="NCBIfam" id="TIGR02454">
    <property type="entry name" value="ECF_T_CbiQ"/>
    <property type="match status" value="1"/>
</dbReference>
<name>A0A6I2L1M7_9BURK</name>
<evidence type="ECO:0000256" key="6">
    <source>
        <dbReference type="ARBA" id="ARBA00023136"/>
    </source>
</evidence>
<feature type="transmembrane region" description="Helical" evidence="7">
    <location>
        <begin position="71"/>
        <end position="93"/>
    </location>
</feature>
<dbReference type="GO" id="GO:0043190">
    <property type="term" value="C:ATP-binding cassette (ABC) transporter complex"/>
    <property type="evidence" value="ECO:0007669"/>
    <property type="project" value="InterPro"/>
</dbReference>
<sequence length="254" mass="27679">MSRHLPHRPTVLIESSAYASRWRDVAPSAKALFALAGIIASWIAQGPAALAALTAILMLTAFLAARVPLHAYIAAALPPLGFLLLSYLTMLVGPDHNGHWHITTAMLPTIEHTALRSTAMLAALLGLVLTTPMPDLLALLRKLRTPELLLDLMVLCYRMLFVMRQAWDESITAQTARLGYRNWRQAWRSTGLLAGQMAVQVWQRAAALQTAADARVYQGTLRFLPTAYPQAKRQITAAAVAGAVMLAIALGDRL</sequence>